<dbReference type="SFLD" id="SFLDG01140">
    <property type="entry name" value="C2.B:_Phosphomannomutase_and_P"/>
    <property type="match status" value="1"/>
</dbReference>
<sequence>MSPIPLPRLAVVPDVRLVAVDMDGSLLDDAKRIDPSFWPLLDTLVARGVTVCPASGRQYATLRRQLDRDDLVYVAENGAHVVRDGRPLAVHGLDAHVARDVVRAVRRWVDAGADVGVVLCGLRSAYVERVDARFLAQCEPYYALLEQVPDLTAVDDAVLKVAVYDFGPAATGAGPALKRFGAVARVLVSGAHWVDVMSPDADKGHALRDVQRALGVGPDQTVAFGDYFNDVGMLEAAHWSFAMDNAHPDVRAHARFVAPSNNDNGVVRTLRTLLRLG</sequence>
<dbReference type="Gene3D" id="3.30.1240.10">
    <property type="match status" value="1"/>
</dbReference>
<keyword evidence="1" id="KW-0378">Hydrolase</keyword>
<proteinExistence type="predicted"/>
<dbReference type="EMBL" id="CP101987">
    <property type="protein sequence ID" value="UUI71281.1"/>
    <property type="molecule type" value="Genomic_DNA"/>
</dbReference>
<evidence type="ECO:0000313" key="1">
    <source>
        <dbReference type="EMBL" id="UUI71281.1"/>
    </source>
</evidence>
<evidence type="ECO:0000313" key="2">
    <source>
        <dbReference type="Proteomes" id="UP001316384"/>
    </source>
</evidence>
<dbReference type="PANTHER" id="PTHR10000:SF8">
    <property type="entry name" value="HAD SUPERFAMILY HYDROLASE-LIKE, TYPE 3"/>
    <property type="match status" value="1"/>
</dbReference>
<name>A0ABY5KLB0_9CELL</name>
<dbReference type="SFLD" id="SFLDS00003">
    <property type="entry name" value="Haloacid_Dehalogenase"/>
    <property type="match status" value="1"/>
</dbReference>
<dbReference type="Proteomes" id="UP001316384">
    <property type="component" value="Chromosome"/>
</dbReference>
<dbReference type="NCBIfam" id="TIGR01484">
    <property type="entry name" value="HAD-SF-IIB"/>
    <property type="match status" value="1"/>
</dbReference>
<dbReference type="Gene3D" id="3.40.50.1000">
    <property type="entry name" value="HAD superfamily/HAD-like"/>
    <property type="match status" value="1"/>
</dbReference>
<protein>
    <submittedName>
        <fullName evidence="1">Cof-type HAD-IIB family hydrolase</fullName>
    </submittedName>
</protein>
<keyword evidence="2" id="KW-1185">Reference proteome</keyword>
<reference evidence="1 2" key="1">
    <citation type="submission" date="2022-07" db="EMBL/GenBank/DDBJ databases">
        <title>Novel species in genus cellulomonas.</title>
        <authorList>
            <person name="Ye L."/>
        </authorList>
    </citation>
    <scope>NUCLEOTIDE SEQUENCE [LARGE SCALE GENOMIC DNA]</scope>
    <source>
        <strain evidence="2">zg-B89</strain>
    </source>
</reference>
<dbReference type="CDD" id="cd07518">
    <property type="entry name" value="HAD_YbiV-Like"/>
    <property type="match status" value="1"/>
</dbReference>
<gene>
    <name evidence="1" type="ORF">NP048_16000</name>
</gene>
<dbReference type="SUPFAM" id="SSF56784">
    <property type="entry name" value="HAD-like"/>
    <property type="match status" value="1"/>
</dbReference>
<dbReference type="GO" id="GO:0016787">
    <property type="term" value="F:hydrolase activity"/>
    <property type="evidence" value="ECO:0007669"/>
    <property type="project" value="UniProtKB-KW"/>
</dbReference>
<dbReference type="PANTHER" id="PTHR10000">
    <property type="entry name" value="PHOSPHOSERINE PHOSPHATASE"/>
    <property type="match status" value="1"/>
</dbReference>
<dbReference type="InterPro" id="IPR036412">
    <property type="entry name" value="HAD-like_sf"/>
</dbReference>
<dbReference type="InterPro" id="IPR023214">
    <property type="entry name" value="HAD_sf"/>
</dbReference>
<dbReference type="InterPro" id="IPR006379">
    <property type="entry name" value="HAD-SF_hydro_IIB"/>
</dbReference>
<organism evidence="1 2">
    <name type="scientific">Cellulomonas xiejunii</name>
    <dbReference type="NCBI Taxonomy" id="2968083"/>
    <lineage>
        <taxon>Bacteria</taxon>
        <taxon>Bacillati</taxon>
        <taxon>Actinomycetota</taxon>
        <taxon>Actinomycetes</taxon>
        <taxon>Micrococcales</taxon>
        <taxon>Cellulomonadaceae</taxon>
        <taxon>Cellulomonas</taxon>
    </lineage>
</organism>
<accession>A0ABY5KLB0</accession>
<dbReference type="Pfam" id="PF08282">
    <property type="entry name" value="Hydrolase_3"/>
    <property type="match status" value="1"/>
</dbReference>